<evidence type="ECO:0000313" key="2">
    <source>
        <dbReference type="EMBL" id="CAA9548676.1"/>
    </source>
</evidence>
<gene>
    <name evidence="2" type="ORF">AVDCRST_MAG49-1586</name>
</gene>
<sequence length="88" mass="9163">MTDTNDRDHAAPGAPARSIDELLASDELERAAESGEITYAQADEMLQQAERRRAAEEGPASDTDAAGRITQGGFGSGNRGDKQASGNG</sequence>
<accession>A0A6J4UH83</accession>
<feature type="compositionally biased region" description="Basic and acidic residues" evidence="1">
    <location>
        <begin position="1"/>
        <end position="10"/>
    </location>
</feature>
<proteinExistence type="predicted"/>
<feature type="region of interest" description="Disordered" evidence="1">
    <location>
        <begin position="36"/>
        <end position="88"/>
    </location>
</feature>
<protein>
    <submittedName>
        <fullName evidence="2">Uncharacterized protein</fullName>
    </submittedName>
</protein>
<dbReference type="AlphaFoldDB" id="A0A6J4UH83"/>
<reference evidence="2" key="1">
    <citation type="submission" date="2020-02" db="EMBL/GenBank/DDBJ databases">
        <authorList>
            <person name="Meier V. D."/>
        </authorList>
    </citation>
    <scope>NUCLEOTIDE SEQUENCE</scope>
    <source>
        <strain evidence="2">AVDCRST_MAG49</strain>
    </source>
</reference>
<feature type="region of interest" description="Disordered" evidence="1">
    <location>
        <begin position="1"/>
        <end position="21"/>
    </location>
</feature>
<evidence type="ECO:0000256" key="1">
    <source>
        <dbReference type="SAM" id="MobiDB-lite"/>
    </source>
</evidence>
<organism evidence="2">
    <name type="scientific">uncultured Thermomicrobiales bacterium</name>
    <dbReference type="NCBI Taxonomy" id="1645740"/>
    <lineage>
        <taxon>Bacteria</taxon>
        <taxon>Pseudomonadati</taxon>
        <taxon>Thermomicrobiota</taxon>
        <taxon>Thermomicrobia</taxon>
        <taxon>Thermomicrobiales</taxon>
        <taxon>environmental samples</taxon>
    </lineage>
</organism>
<name>A0A6J4UH83_9BACT</name>
<dbReference type="EMBL" id="CADCWG010000098">
    <property type="protein sequence ID" value="CAA9548676.1"/>
    <property type="molecule type" value="Genomic_DNA"/>
</dbReference>